<proteinExistence type="predicted"/>
<protein>
    <submittedName>
        <fullName evidence="8">SET domain-containing protein-lysine N-methyltransferase</fullName>
    </submittedName>
</protein>
<evidence type="ECO:0000256" key="3">
    <source>
        <dbReference type="ARBA" id="ARBA00022771"/>
    </source>
</evidence>
<evidence type="ECO:0000256" key="5">
    <source>
        <dbReference type="ARBA" id="ARBA00023015"/>
    </source>
</evidence>
<dbReference type="GO" id="GO:0032259">
    <property type="term" value="P:methylation"/>
    <property type="evidence" value="ECO:0007669"/>
    <property type="project" value="UniProtKB-KW"/>
</dbReference>
<dbReference type="Pfam" id="PF00856">
    <property type="entry name" value="SET"/>
    <property type="match status" value="1"/>
</dbReference>
<feature type="domain" description="SET" evidence="7">
    <location>
        <begin position="13"/>
        <end position="116"/>
    </location>
</feature>
<dbReference type="SMART" id="SM00317">
    <property type="entry name" value="SET"/>
    <property type="match status" value="1"/>
</dbReference>
<evidence type="ECO:0000313" key="9">
    <source>
        <dbReference type="Proteomes" id="UP000230179"/>
    </source>
</evidence>
<dbReference type="InterPro" id="IPR001214">
    <property type="entry name" value="SET_dom"/>
</dbReference>
<comment type="caution">
    <text evidence="8">The sequence shown here is derived from an EMBL/GenBank/DDBJ whole genome shotgun (WGS) entry which is preliminary data.</text>
</comment>
<dbReference type="Proteomes" id="UP000230179">
    <property type="component" value="Unassembled WGS sequence"/>
</dbReference>
<reference evidence="9" key="1">
    <citation type="submission" date="2017-09" db="EMBL/GenBank/DDBJ databases">
        <title>Depth-based differentiation of microbial function through sediment-hosted aquifers and enrichment of novel symbionts in the deep terrestrial subsurface.</title>
        <authorList>
            <person name="Probst A.J."/>
            <person name="Ladd B."/>
            <person name="Jarett J.K."/>
            <person name="Geller-Mcgrath D.E."/>
            <person name="Sieber C.M.K."/>
            <person name="Emerson J.B."/>
            <person name="Anantharaman K."/>
            <person name="Thomas B.C."/>
            <person name="Malmstrom R."/>
            <person name="Stieglmeier M."/>
            <person name="Klingl A."/>
            <person name="Woyke T."/>
            <person name="Ryan C.M."/>
            <person name="Banfield J.F."/>
        </authorList>
    </citation>
    <scope>NUCLEOTIDE SEQUENCE [LARGE SCALE GENOMIC DNA]</scope>
</reference>
<dbReference type="AlphaFoldDB" id="A0A2H0UA46"/>
<keyword evidence="5" id="KW-0805">Transcription regulation</keyword>
<evidence type="ECO:0000256" key="1">
    <source>
        <dbReference type="ARBA" id="ARBA00022723"/>
    </source>
</evidence>
<dbReference type="GO" id="GO:0008270">
    <property type="term" value="F:zinc ion binding"/>
    <property type="evidence" value="ECO:0007669"/>
    <property type="project" value="UniProtKB-KW"/>
</dbReference>
<evidence type="ECO:0000256" key="2">
    <source>
        <dbReference type="ARBA" id="ARBA00022737"/>
    </source>
</evidence>
<dbReference type="PANTHER" id="PTHR45888">
    <property type="entry name" value="HL01030P-RELATED"/>
    <property type="match status" value="1"/>
</dbReference>
<gene>
    <name evidence="8" type="ORF">COU19_00985</name>
</gene>
<evidence type="ECO:0000256" key="4">
    <source>
        <dbReference type="ARBA" id="ARBA00022833"/>
    </source>
</evidence>
<keyword evidence="4" id="KW-0862">Zinc</keyword>
<dbReference type="InterPro" id="IPR046341">
    <property type="entry name" value="SET_dom_sf"/>
</dbReference>
<dbReference type="SUPFAM" id="SSF82199">
    <property type="entry name" value="SET domain"/>
    <property type="match status" value="1"/>
</dbReference>
<dbReference type="PANTHER" id="PTHR45888:SF5">
    <property type="entry name" value="D4, ISOFORM A"/>
    <property type="match status" value="1"/>
</dbReference>
<dbReference type="PROSITE" id="PS50280">
    <property type="entry name" value="SET"/>
    <property type="match status" value="1"/>
</dbReference>
<keyword evidence="2" id="KW-0677">Repeat</keyword>
<dbReference type="Gene3D" id="2.170.270.10">
    <property type="entry name" value="SET domain"/>
    <property type="match status" value="1"/>
</dbReference>
<evidence type="ECO:0000313" key="8">
    <source>
        <dbReference type="EMBL" id="PIR83293.1"/>
    </source>
</evidence>
<evidence type="ECO:0000259" key="7">
    <source>
        <dbReference type="PROSITE" id="PS50280"/>
    </source>
</evidence>
<dbReference type="EMBL" id="PFBL01000008">
    <property type="protein sequence ID" value="PIR83293.1"/>
    <property type="molecule type" value="Genomic_DNA"/>
</dbReference>
<keyword evidence="8" id="KW-0489">Methyltransferase</keyword>
<keyword evidence="8" id="KW-0808">Transferase</keyword>
<keyword evidence="6" id="KW-0804">Transcription</keyword>
<name>A0A2H0UA46_9BACT</name>
<organism evidence="8 9">
    <name type="scientific">Candidatus Kaiserbacteria bacterium CG10_big_fil_rev_8_21_14_0_10_56_12</name>
    <dbReference type="NCBI Taxonomy" id="1974611"/>
    <lineage>
        <taxon>Bacteria</taxon>
        <taxon>Candidatus Kaiseribacteriota</taxon>
    </lineage>
</organism>
<keyword evidence="1" id="KW-0479">Metal-binding</keyword>
<dbReference type="GO" id="GO:0008168">
    <property type="term" value="F:methyltransferase activity"/>
    <property type="evidence" value="ECO:0007669"/>
    <property type="project" value="UniProtKB-KW"/>
</dbReference>
<accession>A0A2H0UA46</accession>
<evidence type="ECO:0000256" key="6">
    <source>
        <dbReference type="ARBA" id="ARBA00023163"/>
    </source>
</evidence>
<sequence>MAGRRSKYTPGEYKLRVRRSHTGKGLFTEQDIPKGACIIEYIGKPVSEEIALRDAGKYLFGVAPNRTIDGNIPENIARYINHSCAGNCEALGPAGRIFIFSRKKIPAGTELTYDYGKEYFDRHIKPRGCRCAKCSPV</sequence>
<keyword evidence="3" id="KW-0863">Zinc-finger</keyword>